<evidence type="ECO:0008006" key="3">
    <source>
        <dbReference type="Google" id="ProtNLM"/>
    </source>
</evidence>
<dbReference type="InterPro" id="IPR036388">
    <property type="entry name" value="WH-like_DNA-bd_sf"/>
</dbReference>
<name>A0ABM7QWA5_LATCU</name>
<dbReference type="EMBL" id="AP024685">
    <property type="protein sequence ID" value="BCX31464.1"/>
    <property type="molecule type" value="Genomic_DNA"/>
</dbReference>
<protein>
    <recommendedName>
        <fullName evidence="3">Helix-turn-helix domain-containing protein</fullName>
    </recommendedName>
</protein>
<reference evidence="1 2" key="1">
    <citation type="submission" date="2021-05" db="EMBL/GenBank/DDBJ databases">
        <title>Complete Genome Sequence of Latilactobacillus sp. Strain WDN19, a High D-Aspartate-producing Lactic Acid Bacterium Isolated from a Japanese Pickle.</title>
        <authorList>
            <person name="Kajitani K."/>
            <person name="Takahashi S."/>
        </authorList>
    </citation>
    <scope>NUCLEOTIDE SEQUENCE [LARGE SCALE GENOMIC DNA]</scope>
    <source>
        <strain evidence="1 2">WDN19</strain>
    </source>
</reference>
<sequence length="82" mass="9643">MGLRVLTPNKQSKHLRNEKVVLHDYKTMQDIADYFKVSKATVSRWARLEKNPLPSYRPPFEEGKVVLFILSECEAWYRGGFK</sequence>
<organism evidence="1 2">
    <name type="scientific">Latilactobacillus curvatus</name>
    <name type="common">Lactobacillus curvatus</name>
    <dbReference type="NCBI Taxonomy" id="28038"/>
    <lineage>
        <taxon>Bacteria</taxon>
        <taxon>Bacillati</taxon>
        <taxon>Bacillota</taxon>
        <taxon>Bacilli</taxon>
        <taxon>Lactobacillales</taxon>
        <taxon>Lactobacillaceae</taxon>
        <taxon>Latilactobacillus</taxon>
    </lineage>
</organism>
<evidence type="ECO:0000313" key="2">
    <source>
        <dbReference type="Proteomes" id="UP000825100"/>
    </source>
</evidence>
<dbReference type="Proteomes" id="UP000825100">
    <property type="component" value="Chromosome"/>
</dbReference>
<dbReference type="Gene3D" id="1.10.10.10">
    <property type="entry name" value="Winged helix-like DNA-binding domain superfamily/Winged helix DNA-binding domain"/>
    <property type="match status" value="1"/>
</dbReference>
<gene>
    <name evidence="1" type="ORF">LTWDN19_20310</name>
</gene>
<keyword evidence="2" id="KW-1185">Reference proteome</keyword>
<proteinExistence type="predicted"/>
<accession>A0ABM7QWA5</accession>
<evidence type="ECO:0000313" key="1">
    <source>
        <dbReference type="EMBL" id="BCX31464.1"/>
    </source>
</evidence>
<dbReference type="RefSeq" id="WP_221276500.1">
    <property type="nucleotide sequence ID" value="NZ_AP024685.1"/>
</dbReference>